<dbReference type="PROSITE" id="PS51477">
    <property type="entry name" value="PAH"/>
    <property type="match status" value="2"/>
</dbReference>
<evidence type="ECO:0000256" key="4">
    <source>
        <dbReference type="PROSITE-ProRule" id="PRU00810"/>
    </source>
</evidence>
<name>L1IDB5_GUITC</name>
<dbReference type="HOGENOM" id="CLU_1517593_0_0_1"/>
<evidence type="ECO:0000256" key="2">
    <source>
        <dbReference type="ARBA" id="ARBA00022491"/>
    </source>
</evidence>
<evidence type="ECO:0000256" key="1">
    <source>
        <dbReference type="ARBA" id="ARBA00004123"/>
    </source>
</evidence>
<dbReference type="InterPro" id="IPR039774">
    <property type="entry name" value="Sin3-like"/>
</dbReference>
<accession>L1IDB5</accession>
<dbReference type="SUPFAM" id="SSF47762">
    <property type="entry name" value="PAH2 domain"/>
    <property type="match status" value="2"/>
</dbReference>
<dbReference type="InterPro" id="IPR036600">
    <property type="entry name" value="PAH_sf"/>
</dbReference>
<evidence type="ECO:0008006" key="8">
    <source>
        <dbReference type="Google" id="ProtNLM"/>
    </source>
</evidence>
<gene>
    <name evidence="5" type="ORF">GUITHDRAFT_81137</name>
</gene>
<dbReference type="Gene3D" id="1.20.1160.11">
    <property type="entry name" value="Paired amphipathic helix"/>
    <property type="match status" value="2"/>
</dbReference>
<reference evidence="7" key="2">
    <citation type="submission" date="2012-11" db="EMBL/GenBank/DDBJ databases">
        <authorList>
            <person name="Kuo A."/>
            <person name="Curtis B.A."/>
            <person name="Tanifuji G."/>
            <person name="Burki F."/>
            <person name="Gruber A."/>
            <person name="Irimia M."/>
            <person name="Maruyama S."/>
            <person name="Arias M.C."/>
            <person name="Ball S.G."/>
            <person name="Gile G.H."/>
            <person name="Hirakawa Y."/>
            <person name="Hopkins J.F."/>
            <person name="Rensing S.A."/>
            <person name="Schmutz J."/>
            <person name="Symeonidi A."/>
            <person name="Elias M."/>
            <person name="Eveleigh R.J."/>
            <person name="Herman E.K."/>
            <person name="Klute M.J."/>
            <person name="Nakayama T."/>
            <person name="Obornik M."/>
            <person name="Reyes-Prieto A."/>
            <person name="Armbrust E.V."/>
            <person name="Aves S.J."/>
            <person name="Beiko R.G."/>
            <person name="Coutinho P."/>
            <person name="Dacks J.B."/>
            <person name="Durnford D.G."/>
            <person name="Fast N.M."/>
            <person name="Green B.R."/>
            <person name="Grisdale C."/>
            <person name="Hempe F."/>
            <person name="Henrissat B."/>
            <person name="Hoppner M.P."/>
            <person name="Ishida K.-I."/>
            <person name="Kim E."/>
            <person name="Koreny L."/>
            <person name="Kroth P.G."/>
            <person name="Liu Y."/>
            <person name="Malik S.-B."/>
            <person name="Maier U.G."/>
            <person name="McRose D."/>
            <person name="Mock T."/>
            <person name="Neilson J.A."/>
            <person name="Onodera N.T."/>
            <person name="Poole A.M."/>
            <person name="Pritham E.J."/>
            <person name="Richards T.A."/>
            <person name="Rocap G."/>
            <person name="Roy S.W."/>
            <person name="Sarai C."/>
            <person name="Schaack S."/>
            <person name="Shirato S."/>
            <person name="Slamovits C.H."/>
            <person name="Spencer D.F."/>
            <person name="Suzuki S."/>
            <person name="Worden A.Z."/>
            <person name="Zauner S."/>
            <person name="Barry K."/>
            <person name="Bell C."/>
            <person name="Bharti A.K."/>
            <person name="Crow J.A."/>
            <person name="Grimwood J."/>
            <person name="Kramer R."/>
            <person name="Lindquist E."/>
            <person name="Lucas S."/>
            <person name="Salamov A."/>
            <person name="McFadden G.I."/>
            <person name="Lane C.E."/>
            <person name="Keeling P.J."/>
            <person name="Gray M.W."/>
            <person name="Grigoriev I.V."/>
            <person name="Archibald J.M."/>
        </authorList>
    </citation>
    <scope>NUCLEOTIDE SEQUENCE</scope>
    <source>
        <strain evidence="7">CCMP2712</strain>
    </source>
</reference>
<dbReference type="KEGG" id="gtt:GUITHDRAFT_81137"/>
<dbReference type="GeneID" id="17290526"/>
<dbReference type="FunFam" id="1.20.1160.11:FF:000001">
    <property type="entry name" value="Paired amphipathic helix protein Sin3"/>
    <property type="match status" value="1"/>
</dbReference>
<dbReference type="PANTHER" id="PTHR12346">
    <property type="entry name" value="SIN3B-RELATED"/>
    <property type="match status" value="1"/>
</dbReference>
<dbReference type="OrthoDB" id="10265969at2759"/>
<evidence type="ECO:0000256" key="3">
    <source>
        <dbReference type="ARBA" id="ARBA00023242"/>
    </source>
</evidence>
<dbReference type="PANTHER" id="PTHR12346:SF0">
    <property type="entry name" value="SIN3A, ISOFORM G"/>
    <property type="match status" value="1"/>
</dbReference>
<reference evidence="5 7" key="1">
    <citation type="journal article" date="2012" name="Nature">
        <title>Algal genomes reveal evolutionary mosaicism and the fate of nucleomorphs.</title>
        <authorList>
            <consortium name="DOE Joint Genome Institute"/>
            <person name="Curtis B.A."/>
            <person name="Tanifuji G."/>
            <person name="Burki F."/>
            <person name="Gruber A."/>
            <person name="Irimia M."/>
            <person name="Maruyama S."/>
            <person name="Arias M.C."/>
            <person name="Ball S.G."/>
            <person name="Gile G.H."/>
            <person name="Hirakawa Y."/>
            <person name="Hopkins J.F."/>
            <person name="Kuo A."/>
            <person name="Rensing S.A."/>
            <person name="Schmutz J."/>
            <person name="Symeonidi A."/>
            <person name="Elias M."/>
            <person name="Eveleigh R.J."/>
            <person name="Herman E.K."/>
            <person name="Klute M.J."/>
            <person name="Nakayama T."/>
            <person name="Obornik M."/>
            <person name="Reyes-Prieto A."/>
            <person name="Armbrust E.V."/>
            <person name="Aves S.J."/>
            <person name="Beiko R.G."/>
            <person name="Coutinho P."/>
            <person name="Dacks J.B."/>
            <person name="Durnford D.G."/>
            <person name="Fast N.M."/>
            <person name="Green B.R."/>
            <person name="Grisdale C.J."/>
            <person name="Hempel F."/>
            <person name="Henrissat B."/>
            <person name="Hoppner M.P."/>
            <person name="Ishida K."/>
            <person name="Kim E."/>
            <person name="Koreny L."/>
            <person name="Kroth P.G."/>
            <person name="Liu Y."/>
            <person name="Malik S.B."/>
            <person name="Maier U.G."/>
            <person name="McRose D."/>
            <person name="Mock T."/>
            <person name="Neilson J.A."/>
            <person name="Onodera N.T."/>
            <person name="Poole A.M."/>
            <person name="Pritham E.J."/>
            <person name="Richards T.A."/>
            <person name="Rocap G."/>
            <person name="Roy S.W."/>
            <person name="Sarai C."/>
            <person name="Schaack S."/>
            <person name="Shirato S."/>
            <person name="Slamovits C.H."/>
            <person name="Spencer D.F."/>
            <person name="Suzuki S."/>
            <person name="Worden A.Z."/>
            <person name="Zauner S."/>
            <person name="Barry K."/>
            <person name="Bell C."/>
            <person name="Bharti A.K."/>
            <person name="Crow J.A."/>
            <person name="Grimwood J."/>
            <person name="Kramer R."/>
            <person name="Lindquist E."/>
            <person name="Lucas S."/>
            <person name="Salamov A."/>
            <person name="McFadden G.I."/>
            <person name="Lane C.E."/>
            <person name="Keeling P.J."/>
            <person name="Gray M.W."/>
            <person name="Grigoriev I.V."/>
            <person name="Archibald J.M."/>
        </authorList>
    </citation>
    <scope>NUCLEOTIDE SEQUENCE</scope>
    <source>
        <strain evidence="5 7">CCMP2712</strain>
    </source>
</reference>
<organism evidence="5">
    <name type="scientific">Guillardia theta (strain CCMP2712)</name>
    <name type="common">Cryptophyte</name>
    <dbReference type="NCBI Taxonomy" id="905079"/>
    <lineage>
        <taxon>Eukaryota</taxon>
        <taxon>Cryptophyceae</taxon>
        <taxon>Pyrenomonadales</taxon>
        <taxon>Geminigeraceae</taxon>
        <taxon>Guillardia</taxon>
    </lineage>
</organism>
<keyword evidence="2" id="KW-0678">Repressor</keyword>
<protein>
    <recommendedName>
        <fullName evidence="8">Histone deacetylase interacting domain-containing protein</fullName>
    </recommendedName>
</protein>
<dbReference type="OMA" id="RDENVYT"/>
<evidence type="ECO:0000313" key="5">
    <source>
        <dbReference type="EMBL" id="EKX33800.1"/>
    </source>
</evidence>
<dbReference type="InterPro" id="IPR003822">
    <property type="entry name" value="PAH"/>
</dbReference>
<dbReference type="RefSeq" id="XP_005820780.1">
    <property type="nucleotide sequence ID" value="XM_005820723.1"/>
</dbReference>
<dbReference type="Pfam" id="PF02671">
    <property type="entry name" value="PAH"/>
    <property type="match status" value="2"/>
</dbReference>
<dbReference type="STRING" id="905079.L1IDB5"/>
<dbReference type="AlphaFoldDB" id="L1IDB5"/>
<sequence>MSKQSIQEYDALEYLNQVRLRFAHEPPVYNAFLNIMKEFKSQEISTSAVTAKVSKLFAGHQDLVQGFNNFLPPAEQVGSDTDRDSAFTYVARIRARFEHRPNVYREFLEVLQKYKQNVYDISRVKGEVVTRLFDGHPDLLRQFSIFLPDDYVSCSRRCSLLRLRLCAAA</sequence>
<evidence type="ECO:0000313" key="6">
    <source>
        <dbReference type="EnsemblProtists" id="EKX33800"/>
    </source>
</evidence>
<dbReference type="EMBL" id="JH993129">
    <property type="protein sequence ID" value="EKX33800.1"/>
    <property type="molecule type" value="Genomic_DNA"/>
</dbReference>
<keyword evidence="7" id="KW-1185">Reference proteome</keyword>
<proteinExistence type="predicted"/>
<evidence type="ECO:0000313" key="7">
    <source>
        <dbReference type="Proteomes" id="UP000011087"/>
    </source>
</evidence>
<dbReference type="GO" id="GO:0070822">
    <property type="term" value="C:Sin3-type complex"/>
    <property type="evidence" value="ECO:0007669"/>
    <property type="project" value="TreeGrafter"/>
</dbReference>
<dbReference type="GO" id="GO:0000122">
    <property type="term" value="P:negative regulation of transcription by RNA polymerase II"/>
    <property type="evidence" value="ECO:0007669"/>
    <property type="project" value="TreeGrafter"/>
</dbReference>
<dbReference type="Proteomes" id="UP000011087">
    <property type="component" value="Unassembled WGS sequence"/>
</dbReference>
<dbReference type="EnsemblProtists" id="EKX33800">
    <property type="protein sequence ID" value="EKX33800"/>
    <property type="gene ID" value="GUITHDRAFT_81137"/>
</dbReference>
<keyword evidence="3 4" id="KW-0539">Nucleus</keyword>
<reference evidence="6" key="3">
    <citation type="submission" date="2015-06" db="UniProtKB">
        <authorList>
            <consortium name="EnsemblProtists"/>
        </authorList>
    </citation>
    <scope>IDENTIFICATION</scope>
</reference>
<dbReference type="eggNOG" id="KOG4204">
    <property type="taxonomic scope" value="Eukaryota"/>
</dbReference>
<dbReference type="PaxDb" id="55529-EKX33800"/>
<comment type="subcellular location">
    <subcellularLocation>
        <location evidence="1 4">Nucleus</location>
    </subcellularLocation>
</comment>
<dbReference type="GO" id="GO:0003714">
    <property type="term" value="F:transcription corepressor activity"/>
    <property type="evidence" value="ECO:0007669"/>
    <property type="project" value="InterPro"/>
</dbReference>